<feature type="transmembrane region" description="Helical" evidence="1">
    <location>
        <begin position="337"/>
        <end position="358"/>
    </location>
</feature>
<name>A0A955L776_9BACT</name>
<sequence>MKKLLSGIFGTIATLWLALTLSEYFLQHPTYERALWDFPFAFVALTTFGVTLITYFFIRKLPQSNNHFSFYGWQVILYAIIFVFTLMSVYGLSNSVFTDIGYFSGISYFLFKFLILSFQLYFIVGVCYTIGAFVENSLQKWIGSLANGFYTKIAFGIVVLTTGLFLLGTTSLLSPIPVWILCLTLLLLGYRHVKGFLVLTLLKKHTVSSEITLKDLGFVWIISLAILLSLMHQIKPFPIGWDASNLYVNIPNLIARQGTLVQGIDAYNWSLFMSLGTLLFNSIEVVMGLSWLGGVLALGVIASFSKRYLSESYVKLLLVLLVLLPSIIFMLSRDMKIDLGLLFLSFTVLSLTFSWIFPQNDSQNISTKAIIIILGILCGFLFGVKYTSTIFIVLIATSIAYYFGKQWLSIAFSSFCIILASLASITLFAHSELPGVPLSIPAPWVVLSISTLLTIYSALRYLKLNSNKSNTRNFVTSLLLFGTSLIIGFSPWILFHLTQSTNNIEISTLLRGTTESPRLEINKLSQQKISLEEIGVEQVSPTNNVGEQSVATTGVTEAVTRYIGYEEGALRILSLPYDVIMNTNVSSAIADIGPLLLSLLPIISFILLYKRHPRLAAISISSFFILLLVPSILSTLDADLCSQLSFSCYTDEFISRSEQTVLYRIAYYPLLILNPVWGILLTAYSFLGESFGVALVLITSVVSLYFTTKIFREHEELQLLSGGTILYLLIWLFIGTGIYWYGLIGFILLYLFLVIVLEKITIESPTSTWARIGHKVGNFVIGCYIFIAFFSFFTPKSPGDENLFVPTIASYMTRPQSVEDTLRDINFAYADGYDEINQNLDTNVYKVGTLMNYFIHDNNKRVFNDNQLDTFNKLYTKSDSHEELAIKLHNSGFNYLVVDLNTNSLDRTEEQTLTKKMNKMEAFMQQNSKLRLVATDRLVEDEDGVYQIQSSNGITTASRGMTGTIVSNGSIAIFEFMP</sequence>
<feature type="transmembrane region" description="Helical" evidence="1">
    <location>
        <begin position="113"/>
        <end position="134"/>
    </location>
</feature>
<keyword evidence="1" id="KW-0472">Membrane</keyword>
<feature type="transmembrane region" description="Helical" evidence="1">
    <location>
        <begin position="411"/>
        <end position="430"/>
    </location>
</feature>
<evidence type="ECO:0000313" key="2">
    <source>
        <dbReference type="EMBL" id="MCA9385072.1"/>
    </source>
</evidence>
<feature type="transmembrane region" description="Helical" evidence="1">
    <location>
        <begin position="278"/>
        <end position="301"/>
    </location>
</feature>
<evidence type="ECO:0000313" key="3">
    <source>
        <dbReference type="Proteomes" id="UP000754563"/>
    </source>
</evidence>
<dbReference type="AlphaFoldDB" id="A0A955L776"/>
<reference evidence="2" key="1">
    <citation type="submission" date="2020-04" db="EMBL/GenBank/DDBJ databases">
        <authorList>
            <person name="Zhang T."/>
        </authorList>
    </citation>
    <scope>NUCLEOTIDE SEQUENCE</scope>
    <source>
        <strain evidence="2">HKST-UBA11</strain>
    </source>
</reference>
<accession>A0A955L776</accession>
<comment type="caution">
    <text evidence="2">The sequence shown here is derived from an EMBL/GenBank/DDBJ whole genome shotgun (WGS) entry which is preliminary data.</text>
</comment>
<dbReference type="Proteomes" id="UP000754563">
    <property type="component" value="Unassembled WGS sequence"/>
</dbReference>
<evidence type="ECO:0008006" key="4">
    <source>
        <dbReference type="Google" id="ProtNLM"/>
    </source>
</evidence>
<protein>
    <recommendedName>
        <fullName evidence="4">Glycosyltransferase RgtA/B/C/D-like domain-containing protein</fullName>
    </recommendedName>
</protein>
<feature type="transmembrane region" description="Helical" evidence="1">
    <location>
        <begin position="313"/>
        <end position="331"/>
    </location>
</feature>
<feature type="transmembrane region" description="Helical" evidence="1">
    <location>
        <begin position="776"/>
        <end position="793"/>
    </location>
</feature>
<feature type="transmembrane region" description="Helical" evidence="1">
    <location>
        <begin position="38"/>
        <end position="58"/>
    </location>
</feature>
<feature type="transmembrane region" description="Helical" evidence="1">
    <location>
        <begin position="172"/>
        <end position="190"/>
    </location>
</feature>
<feature type="transmembrane region" description="Helical" evidence="1">
    <location>
        <begin position="388"/>
        <end position="404"/>
    </location>
</feature>
<feature type="transmembrane region" description="Helical" evidence="1">
    <location>
        <begin position="728"/>
        <end position="755"/>
    </location>
</feature>
<keyword evidence="1" id="KW-1133">Transmembrane helix</keyword>
<organism evidence="2 3">
    <name type="scientific">Candidatus Dojkabacteria bacterium</name>
    <dbReference type="NCBI Taxonomy" id="2099670"/>
    <lineage>
        <taxon>Bacteria</taxon>
        <taxon>Candidatus Dojkabacteria</taxon>
    </lineage>
</organism>
<feature type="transmembrane region" description="Helical" evidence="1">
    <location>
        <begin position="442"/>
        <end position="462"/>
    </location>
</feature>
<feature type="transmembrane region" description="Helical" evidence="1">
    <location>
        <begin position="146"/>
        <end position="166"/>
    </location>
</feature>
<proteinExistence type="predicted"/>
<reference evidence="2" key="2">
    <citation type="journal article" date="2021" name="Microbiome">
        <title>Successional dynamics and alternative stable states in a saline activated sludge microbial community over 9 years.</title>
        <authorList>
            <person name="Wang Y."/>
            <person name="Ye J."/>
            <person name="Ju F."/>
            <person name="Liu L."/>
            <person name="Boyd J.A."/>
            <person name="Deng Y."/>
            <person name="Parks D.H."/>
            <person name="Jiang X."/>
            <person name="Yin X."/>
            <person name="Woodcroft B.J."/>
            <person name="Tyson G.W."/>
            <person name="Hugenholtz P."/>
            <person name="Polz M.F."/>
            <person name="Zhang T."/>
        </authorList>
    </citation>
    <scope>NUCLEOTIDE SEQUENCE</scope>
    <source>
        <strain evidence="2">HKST-UBA11</strain>
    </source>
</reference>
<evidence type="ECO:0000256" key="1">
    <source>
        <dbReference type="SAM" id="Phobius"/>
    </source>
</evidence>
<dbReference type="EMBL" id="JAGQLH010000002">
    <property type="protein sequence ID" value="MCA9385072.1"/>
    <property type="molecule type" value="Genomic_DNA"/>
</dbReference>
<gene>
    <name evidence="2" type="ORF">KC717_00325</name>
</gene>
<feature type="transmembrane region" description="Helical" evidence="1">
    <location>
        <begin position="585"/>
        <end position="608"/>
    </location>
</feature>
<feature type="transmembrane region" description="Helical" evidence="1">
    <location>
        <begin position="211"/>
        <end position="231"/>
    </location>
</feature>
<feature type="transmembrane region" description="Helical" evidence="1">
    <location>
        <begin position="615"/>
        <end position="636"/>
    </location>
</feature>
<feature type="transmembrane region" description="Helical" evidence="1">
    <location>
        <begin position="474"/>
        <end position="495"/>
    </location>
</feature>
<keyword evidence="1" id="KW-0812">Transmembrane</keyword>
<feature type="transmembrane region" description="Helical" evidence="1">
    <location>
        <begin position="365"/>
        <end position="382"/>
    </location>
</feature>
<feature type="transmembrane region" description="Helical" evidence="1">
    <location>
        <begin position="70"/>
        <end position="93"/>
    </location>
</feature>
<feature type="transmembrane region" description="Helical" evidence="1">
    <location>
        <begin position="691"/>
        <end position="708"/>
    </location>
</feature>